<feature type="compositionally biased region" description="Low complexity" evidence="1">
    <location>
        <begin position="85"/>
        <end position="116"/>
    </location>
</feature>
<dbReference type="eggNOG" id="ENOG5031P1S">
    <property type="taxonomic scope" value="Bacteria"/>
</dbReference>
<dbReference type="AlphaFoldDB" id="B4VVJ6"/>
<dbReference type="Proteomes" id="UP000003835">
    <property type="component" value="Unassembled WGS sequence"/>
</dbReference>
<accession>B4VVJ6</accession>
<feature type="region of interest" description="Disordered" evidence="1">
    <location>
        <begin position="82"/>
        <end position="125"/>
    </location>
</feature>
<proteinExistence type="predicted"/>
<keyword evidence="3" id="KW-1185">Reference proteome</keyword>
<protein>
    <submittedName>
        <fullName evidence="2">Uncharacterized protein</fullName>
    </submittedName>
</protein>
<reference evidence="2 3" key="1">
    <citation type="submission" date="2008-07" db="EMBL/GenBank/DDBJ databases">
        <authorList>
            <person name="Tandeau de Marsac N."/>
            <person name="Ferriera S."/>
            <person name="Johnson J."/>
            <person name="Kravitz S."/>
            <person name="Beeson K."/>
            <person name="Sutton G."/>
            <person name="Rogers Y.-H."/>
            <person name="Friedman R."/>
            <person name="Frazier M."/>
            <person name="Venter J.C."/>
        </authorList>
    </citation>
    <scope>NUCLEOTIDE SEQUENCE [LARGE SCALE GENOMIC DNA]</scope>
    <source>
        <strain evidence="2 3">PCC 7420</strain>
    </source>
</reference>
<evidence type="ECO:0000313" key="2">
    <source>
        <dbReference type="EMBL" id="EDX73841.1"/>
    </source>
</evidence>
<gene>
    <name evidence="2" type="ORF">MC7420_5721</name>
</gene>
<name>B4VVJ6_9CYAN</name>
<evidence type="ECO:0000256" key="1">
    <source>
        <dbReference type="SAM" id="MobiDB-lite"/>
    </source>
</evidence>
<dbReference type="EMBL" id="DS989855">
    <property type="protein sequence ID" value="EDX73841.1"/>
    <property type="molecule type" value="Genomic_DNA"/>
</dbReference>
<organism evidence="2 3">
    <name type="scientific">Coleofasciculus chthonoplastes PCC 7420</name>
    <dbReference type="NCBI Taxonomy" id="118168"/>
    <lineage>
        <taxon>Bacteria</taxon>
        <taxon>Bacillati</taxon>
        <taxon>Cyanobacteriota</taxon>
        <taxon>Cyanophyceae</taxon>
        <taxon>Coleofasciculales</taxon>
        <taxon>Coleofasciculaceae</taxon>
        <taxon>Coleofasciculus</taxon>
    </lineage>
</organism>
<dbReference type="RefSeq" id="WP_006102605.1">
    <property type="nucleotide sequence ID" value="NZ_DS989855.1"/>
</dbReference>
<evidence type="ECO:0000313" key="3">
    <source>
        <dbReference type="Proteomes" id="UP000003835"/>
    </source>
</evidence>
<sequence length="302" mass="33035">MILPSLKARFSQDGARFKTNGIGLKLVGNAHPTVYQGLRRFHNADWSVPLELKRVELIMRQLKIPLIMFVCCLLVSCENNPPNPTDTSPVSSPDAPSAQPSSPDTSPSESPTIDPSKSTQSAQTQRISAKGIGVAQVGMTLGELKELLGNQAEFQVMSPFMVDFDAIAIVQEGKPQYYILYPAGIPMSDDDIIEALVTDNPNYQTAEGVGPGTPLKQAEEVYGEATLTYSTVNESREYVKFAQHPSPDMTFRLGAANNDSLAGVYPSPQKEFNQTKEYKDTATIRFVEVYCSKDCPVQPLPN</sequence>
<dbReference type="HOGENOM" id="CLU_080103_0_0_3"/>